<evidence type="ECO:0000313" key="4">
    <source>
        <dbReference type="EMBL" id="SIN93468.1"/>
    </source>
</evidence>
<dbReference type="PROSITE" id="PS51257">
    <property type="entry name" value="PROKAR_LIPOPROTEIN"/>
    <property type="match status" value="1"/>
</dbReference>
<evidence type="ECO:0000256" key="2">
    <source>
        <dbReference type="ARBA" id="ARBA00023136"/>
    </source>
</evidence>
<evidence type="ECO:0000313" key="5">
    <source>
        <dbReference type="Proteomes" id="UP000185192"/>
    </source>
</evidence>
<dbReference type="InterPro" id="IPR001466">
    <property type="entry name" value="Beta-lactam-related"/>
</dbReference>
<dbReference type="STRING" id="1123272.SAMN02745824_2354"/>
<feature type="domain" description="Beta-lactamase-related" evidence="3">
    <location>
        <begin position="52"/>
        <end position="319"/>
    </location>
</feature>
<comment type="subcellular location">
    <subcellularLocation>
        <location evidence="1">Membrane</location>
    </subcellularLocation>
</comment>
<keyword evidence="5" id="KW-1185">Reference proteome</keyword>
<name>A0A1N6FDW8_9SPHN</name>
<dbReference type="PANTHER" id="PTHR46825:SF11">
    <property type="entry name" value="PENICILLIN-BINDING PROTEIN 4"/>
    <property type="match status" value="1"/>
</dbReference>
<dbReference type="GO" id="GO:0016020">
    <property type="term" value="C:membrane"/>
    <property type="evidence" value="ECO:0007669"/>
    <property type="project" value="UniProtKB-SubCell"/>
</dbReference>
<evidence type="ECO:0000259" key="3">
    <source>
        <dbReference type="Pfam" id="PF00144"/>
    </source>
</evidence>
<keyword evidence="2" id="KW-0472">Membrane</keyword>
<dbReference type="EMBL" id="FSQW01000002">
    <property type="protein sequence ID" value="SIN93468.1"/>
    <property type="molecule type" value="Genomic_DNA"/>
</dbReference>
<dbReference type="AlphaFoldDB" id="A0A1N6FDW8"/>
<dbReference type="SUPFAM" id="SSF56601">
    <property type="entry name" value="beta-lactamase/transpeptidase-like"/>
    <property type="match status" value="1"/>
</dbReference>
<dbReference type="InterPro" id="IPR050491">
    <property type="entry name" value="AmpC-like"/>
</dbReference>
<dbReference type="InterPro" id="IPR012338">
    <property type="entry name" value="Beta-lactam/transpept-like"/>
</dbReference>
<organism evidence="4 5">
    <name type="scientific">Parasphingorhabdus marina DSM 22363</name>
    <dbReference type="NCBI Taxonomy" id="1123272"/>
    <lineage>
        <taxon>Bacteria</taxon>
        <taxon>Pseudomonadati</taxon>
        <taxon>Pseudomonadota</taxon>
        <taxon>Alphaproteobacteria</taxon>
        <taxon>Sphingomonadales</taxon>
        <taxon>Sphingomonadaceae</taxon>
        <taxon>Parasphingorhabdus</taxon>
    </lineage>
</organism>
<reference evidence="5" key="1">
    <citation type="submission" date="2016-11" db="EMBL/GenBank/DDBJ databases">
        <authorList>
            <person name="Varghese N."/>
            <person name="Submissions S."/>
        </authorList>
    </citation>
    <scope>NUCLEOTIDE SEQUENCE [LARGE SCALE GENOMIC DNA]</scope>
    <source>
        <strain evidence="5">DSM 22363</strain>
    </source>
</reference>
<sequence>MDVKILILALAPLAIASCSPVTESVESVPANQEKDVAQHDHWKNLVVDRNFSGAIAVALNGKLTFSTAHGYADREARRLNTVETRFGLASTGKLLTSIAVMQLVETGQLNLDEPVGKYMPDYVDVTIREQATIRHLMKMQSGLGDIFTDEYDLQKRDLKTHADYLRLFERQPPAFPPGSDRAYSNAGYILLGRIIELVSGEDYYSYVRNHIFVPAGMEASGFSRDEPHSEPQAIGYRVEGLDGIAESPDQLAGRDLIANTNMFADRGTAAGGGFSTVLDFVKLDKALRNNVLISSRSLEQIFGKGFVSRTRGAGIAGGAPGASTRYRLLPNGYSMVAFGNLDLPSAPEIVSLIENSIDERDN</sequence>
<dbReference type="Gene3D" id="3.40.710.10">
    <property type="entry name" value="DD-peptidase/beta-lactamase superfamily"/>
    <property type="match status" value="1"/>
</dbReference>
<gene>
    <name evidence="4" type="ORF">SAMN02745824_2354</name>
</gene>
<accession>A0A1N6FDW8</accession>
<evidence type="ECO:0000256" key="1">
    <source>
        <dbReference type="ARBA" id="ARBA00004370"/>
    </source>
</evidence>
<proteinExistence type="predicted"/>
<protein>
    <submittedName>
        <fullName evidence="4">CubicO group peptidase, beta-lactamase class C family</fullName>
    </submittedName>
</protein>
<dbReference type="PANTHER" id="PTHR46825">
    <property type="entry name" value="D-ALANYL-D-ALANINE-CARBOXYPEPTIDASE/ENDOPEPTIDASE AMPH"/>
    <property type="match status" value="1"/>
</dbReference>
<dbReference type="Proteomes" id="UP000185192">
    <property type="component" value="Unassembled WGS sequence"/>
</dbReference>
<dbReference type="Pfam" id="PF00144">
    <property type="entry name" value="Beta-lactamase"/>
    <property type="match status" value="1"/>
</dbReference>